<dbReference type="AlphaFoldDB" id="A0A7K0D375"/>
<reference evidence="2 3" key="1">
    <citation type="submission" date="2019-10" db="EMBL/GenBank/DDBJ databases">
        <title>Nocardia macrotermitis sp. nov. and Nocardia aurantia sp. nov., isolated from the gut of fungus growing-termite Macrotermes natalensis.</title>
        <authorList>
            <person name="Benndorf R."/>
            <person name="Schwitalla J."/>
            <person name="Martin K."/>
            <person name="De Beer W."/>
            <person name="Kaster A.-K."/>
            <person name="Vollmers J."/>
            <person name="Poulsen M."/>
            <person name="Beemelmanns C."/>
        </authorList>
    </citation>
    <scope>NUCLEOTIDE SEQUENCE [LARGE SCALE GENOMIC DNA]</scope>
    <source>
        <strain evidence="2 3">RB20</strain>
    </source>
</reference>
<gene>
    <name evidence="2" type="ORF">NRB20_32030</name>
</gene>
<dbReference type="OrthoDB" id="5508807at2"/>
<feature type="compositionally biased region" description="Basic and acidic residues" evidence="1">
    <location>
        <begin position="464"/>
        <end position="478"/>
    </location>
</feature>
<dbReference type="EMBL" id="WEGK01000006">
    <property type="protein sequence ID" value="MQY20107.1"/>
    <property type="molecule type" value="Genomic_DNA"/>
</dbReference>
<evidence type="ECO:0000313" key="3">
    <source>
        <dbReference type="Proteomes" id="UP000438448"/>
    </source>
</evidence>
<proteinExistence type="predicted"/>
<feature type="region of interest" description="Disordered" evidence="1">
    <location>
        <begin position="464"/>
        <end position="494"/>
    </location>
</feature>
<dbReference type="InterPro" id="IPR013493">
    <property type="entry name" value="CHP02677"/>
</dbReference>
<sequence>MTIGDEWAESSGVDPWAAHLPGQELVPTYLASRYAAQYRAIVDVMLEAQDTSLTGLSYSDIETRLRALLAERTEAVVADRLLREEVFALDARLDSLVKWEVLTRWQEPARTGEDFLRRRDRFQLTPKAARLHTFWTSELTSDEDAAADLTLAPRAIHDRLAQFAAAVRERRFPAAAAEYQQIITVHHGMAVAARTWQRSLAHALSGGPDADKQDALWRTLQSYIGMWGEQVDIYTPAVAEMIAELEPQLTESVWRACVLGALPGDAAAAVVDNQAQRWARTWEALRTWFAGADGQARRLRRQLRDLVAPWARNMHILMDTGGALTRGSELLALARAIERAPDDETAWQMWDTAVGVFPARHLLIPADGPDEHTVGWEDAEAAPITARFREFGHRAAVGKRTRAIDNSAGRAAARRARVAALAQRRAAEATLRTRSGTAMADWEPLSAAELQLLQEFLAVARVRSGESKRSEVTEDGRWRVTLTGPPDGTVAELPSPVGRLVTRNWLFELEPTGSESTTLERRDRNQG</sequence>
<protein>
    <recommendedName>
        <fullName evidence="4">TIGR02677 family protein</fullName>
    </recommendedName>
</protein>
<evidence type="ECO:0000313" key="2">
    <source>
        <dbReference type="EMBL" id="MQY20107.1"/>
    </source>
</evidence>
<dbReference type="RefSeq" id="WP_153410896.1">
    <property type="nucleotide sequence ID" value="NZ_WEGK01000006.1"/>
</dbReference>
<name>A0A7K0D375_9NOCA</name>
<keyword evidence="3" id="KW-1185">Reference proteome</keyword>
<dbReference type="Proteomes" id="UP000438448">
    <property type="component" value="Unassembled WGS sequence"/>
</dbReference>
<evidence type="ECO:0000256" key="1">
    <source>
        <dbReference type="SAM" id="MobiDB-lite"/>
    </source>
</evidence>
<evidence type="ECO:0008006" key="4">
    <source>
        <dbReference type="Google" id="ProtNLM"/>
    </source>
</evidence>
<comment type="caution">
    <text evidence="2">The sequence shown here is derived from an EMBL/GenBank/DDBJ whole genome shotgun (WGS) entry which is preliminary data.</text>
</comment>
<accession>A0A7K0D375</accession>
<dbReference type="Pfam" id="PF09660">
    <property type="entry name" value="DUF2397"/>
    <property type="match status" value="1"/>
</dbReference>
<organism evidence="2 3">
    <name type="scientific">Nocardia macrotermitis</name>
    <dbReference type="NCBI Taxonomy" id="2585198"/>
    <lineage>
        <taxon>Bacteria</taxon>
        <taxon>Bacillati</taxon>
        <taxon>Actinomycetota</taxon>
        <taxon>Actinomycetes</taxon>
        <taxon>Mycobacteriales</taxon>
        <taxon>Nocardiaceae</taxon>
        <taxon>Nocardia</taxon>
    </lineage>
</organism>